<organism evidence="1 2">
    <name type="scientific">Pseudoalteromonas luteoviolacea (strain 2ta16)</name>
    <dbReference type="NCBI Taxonomy" id="1353533"/>
    <lineage>
        <taxon>Bacteria</taxon>
        <taxon>Pseudomonadati</taxon>
        <taxon>Pseudomonadota</taxon>
        <taxon>Gammaproteobacteria</taxon>
        <taxon>Alteromonadales</taxon>
        <taxon>Pseudoalteromonadaceae</taxon>
        <taxon>Pseudoalteromonas</taxon>
    </lineage>
</organism>
<dbReference type="GeneID" id="29919293"/>
<sequence>MTESITNPLQNMGLCAYSKEQYGKFFLAFRNTEQDVFVITELAKVNGGPGVKYRIQLPQENKIRFKSSMLSKTKSYYSAKVEFEGCYHNGDGELVINMAVLRLFNLPEETSHAILRHPKFEQAHIQIPVHIRLEDDRVYLLLDSAYDLEVLDADKAYNCFFRVKKTAWACF</sequence>
<accession>V4HLE3</accession>
<protein>
    <submittedName>
        <fullName evidence="1">Uncharacterized protein</fullName>
    </submittedName>
</protein>
<dbReference type="Proteomes" id="UP000017820">
    <property type="component" value="Unassembled WGS sequence"/>
</dbReference>
<reference evidence="1 2" key="1">
    <citation type="submission" date="2013-07" db="EMBL/GenBank/DDBJ databases">
        <title>Draft genome sequence of Pseudoalteromonas luteoviolacea 2ta16.</title>
        <authorList>
            <person name="Allen E.E."/>
            <person name="Azam F."/>
            <person name="Podell S."/>
        </authorList>
    </citation>
    <scope>NUCLEOTIDE SEQUENCE [LARGE SCALE GENOMIC DNA]</scope>
    <source>
        <strain evidence="1 2">2ta16</strain>
    </source>
</reference>
<proteinExistence type="predicted"/>
<evidence type="ECO:0000313" key="1">
    <source>
        <dbReference type="EMBL" id="ESP90593.1"/>
    </source>
</evidence>
<dbReference type="EMBL" id="AUSV01000134">
    <property type="protein sequence ID" value="ESP90593.1"/>
    <property type="molecule type" value="Genomic_DNA"/>
</dbReference>
<name>V4HLE3_PSEL2</name>
<dbReference type="PATRIC" id="fig|1353533.3.peg.5124"/>
<dbReference type="RefSeq" id="WP_023401950.1">
    <property type="nucleotide sequence ID" value="NZ_AUSV01000134.1"/>
</dbReference>
<dbReference type="AlphaFoldDB" id="V4HLE3"/>
<evidence type="ECO:0000313" key="2">
    <source>
        <dbReference type="Proteomes" id="UP000017820"/>
    </source>
</evidence>
<gene>
    <name evidence="1" type="ORF">PL2TA16_01697</name>
</gene>
<comment type="caution">
    <text evidence="1">The sequence shown here is derived from an EMBL/GenBank/DDBJ whole genome shotgun (WGS) entry which is preliminary data.</text>
</comment>